<dbReference type="RefSeq" id="WP_168523604.1">
    <property type="nucleotide sequence ID" value="NZ_JAAXLS010000079.1"/>
</dbReference>
<organism evidence="1 2">
    <name type="scientific">Amycolatopsis acididurans</name>
    <dbReference type="NCBI Taxonomy" id="2724524"/>
    <lineage>
        <taxon>Bacteria</taxon>
        <taxon>Bacillati</taxon>
        <taxon>Actinomycetota</taxon>
        <taxon>Actinomycetes</taxon>
        <taxon>Pseudonocardiales</taxon>
        <taxon>Pseudonocardiaceae</taxon>
        <taxon>Amycolatopsis</taxon>
    </lineage>
</organism>
<gene>
    <name evidence="1" type="ORF">HFP15_40415</name>
</gene>
<proteinExistence type="predicted"/>
<evidence type="ECO:0008006" key="3">
    <source>
        <dbReference type="Google" id="ProtNLM"/>
    </source>
</evidence>
<protein>
    <recommendedName>
        <fullName evidence="3">PH domain-containing protein</fullName>
    </recommendedName>
</protein>
<name>A0ABX1JH43_9PSEU</name>
<sequence length="117" mass="13355">MTLYRDQWIECTDVGIRVRGYYFPWGTKTIRYGQIRSVRRVWLEPLRGRARIWGTGNPRYWASLDPGRPRKDMALVVDLGRAIRPFLTPDDPDTVESIIREHAGLGSGGAIGRGPIM</sequence>
<reference evidence="1 2" key="1">
    <citation type="submission" date="2020-04" db="EMBL/GenBank/DDBJ databases">
        <title>Novel species.</title>
        <authorList>
            <person name="Teo W.F.A."/>
            <person name="Lipun K."/>
            <person name="Srisuk N."/>
            <person name="Duangmal K."/>
        </authorList>
    </citation>
    <scope>NUCLEOTIDE SEQUENCE [LARGE SCALE GENOMIC DNA]</scope>
    <source>
        <strain evidence="1 2">K13G38</strain>
    </source>
</reference>
<dbReference type="Proteomes" id="UP000715441">
    <property type="component" value="Unassembled WGS sequence"/>
</dbReference>
<evidence type="ECO:0000313" key="1">
    <source>
        <dbReference type="EMBL" id="NKQ59127.1"/>
    </source>
</evidence>
<evidence type="ECO:0000313" key="2">
    <source>
        <dbReference type="Proteomes" id="UP000715441"/>
    </source>
</evidence>
<accession>A0ABX1JH43</accession>
<dbReference type="EMBL" id="JAAXLS010000079">
    <property type="protein sequence ID" value="NKQ59127.1"/>
    <property type="molecule type" value="Genomic_DNA"/>
</dbReference>
<keyword evidence="2" id="KW-1185">Reference proteome</keyword>
<comment type="caution">
    <text evidence="1">The sequence shown here is derived from an EMBL/GenBank/DDBJ whole genome shotgun (WGS) entry which is preliminary data.</text>
</comment>